<protein>
    <submittedName>
        <fullName evidence="1">Uncharacterized protein</fullName>
    </submittedName>
</protein>
<sequence length="119" mass="12906">MLFKMSAPRTNCLFVLSSAAEGVSAQSFFQAYTLASSNFTIQLASPGPSVYELARNPDFGSLPIIPEDFIKDHGGMYNSVYAFLKKIPHHGSCTVKFIVQDEYAHGLSLVGVKLAMVAV</sequence>
<keyword evidence="2" id="KW-1185">Reference proteome</keyword>
<gene>
    <name evidence="1" type="ORF">KUTeg_023265</name>
</gene>
<accession>A0ABQ9E6R5</accession>
<dbReference type="EMBL" id="JARBDR010000921">
    <property type="protein sequence ID" value="KAJ8299205.1"/>
    <property type="molecule type" value="Genomic_DNA"/>
</dbReference>
<evidence type="ECO:0000313" key="1">
    <source>
        <dbReference type="EMBL" id="KAJ8299205.1"/>
    </source>
</evidence>
<organism evidence="1 2">
    <name type="scientific">Tegillarca granosa</name>
    <name type="common">Malaysian cockle</name>
    <name type="synonym">Anadara granosa</name>
    <dbReference type="NCBI Taxonomy" id="220873"/>
    <lineage>
        <taxon>Eukaryota</taxon>
        <taxon>Metazoa</taxon>
        <taxon>Spiralia</taxon>
        <taxon>Lophotrochozoa</taxon>
        <taxon>Mollusca</taxon>
        <taxon>Bivalvia</taxon>
        <taxon>Autobranchia</taxon>
        <taxon>Pteriomorphia</taxon>
        <taxon>Arcoida</taxon>
        <taxon>Arcoidea</taxon>
        <taxon>Arcidae</taxon>
        <taxon>Tegillarca</taxon>
    </lineage>
</organism>
<name>A0ABQ9E6R5_TEGGR</name>
<proteinExistence type="predicted"/>
<evidence type="ECO:0000313" key="2">
    <source>
        <dbReference type="Proteomes" id="UP001217089"/>
    </source>
</evidence>
<reference evidence="1 2" key="1">
    <citation type="submission" date="2022-12" db="EMBL/GenBank/DDBJ databases">
        <title>Chromosome-level genome of Tegillarca granosa.</title>
        <authorList>
            <person name="Kim J."/>
        </authorList>
    </citation>
    <scope>NUCLEOTIDE SEQUENCE [LARGE SCALE GENOMIC DNA]</scope>
    <source>
        <strain evidence="1">Teg-2019</strain>
        <tissue evidence="1">Adductor muscle</tissue>
    </source>
</reference>
<comment type="caution">
    <text evidence="1">The sequence shown here is derived from an EMBL/GenBank/DDBJ whole genome shotgun (WGS) entry which is preliminary data.</text>
</comment>
<dbReference type="Proteomes" id="UP001217089">
    <property type="component" value="Unassembled WGS sequence"/>
</dbReference>